<reference evidence="1" key="1">
    <citation type="journal article" date="2015" name="Nature">
        <title>Complex archaea that bridge the gap between prokaryotes and eukaryotes.</title>
        <authorList>
            <person name="Spang A."/>
            <person name="Saw J.H."/>
            <person name="Jorgensen S.L."/>
            <person name="Zaremba-Niedzwiedzka K."/>
            <person name="Martijn J."/>
            <person name="Lind A.E."/>
            <person name="van Eijk R."/>
            <person name="Schleper C."/>
            <person name="Guy L."/>
            <person name="Ettema T.J."/>
        </authorList>
    </citation>
    <scope>NUCLEOTIDE SEQUENCE</scope>
</reference>
<proteinExistence type="predicted"/>
<dbReference type="EMBL" id="LAZR01001587">
    <property type="protein sequence ID" value="KKN42350.1"/>
    <property type="molecule type" value="Genomic_DNA"/>
</dbReference>
<dbReference type="AlphaFoldDB" id="A0A0F9QE90"/>
<accession>A0A0F9QE90</accession>
<name>A0A0F9QE90_9ZZZZ</name>
<sequence>MKRFSITIASIFFFLVSVGGVHGASFEISGGTESNVTTDTAQTFTADQTFNDNVKLHFGTDQDHNLVFDGSDFLISSGAGSIKLQDNTSITGTVEVGGRGKFQGGVLDGSNLALIALNAGKDIEIFPDGTEGLLIQDGGDVNLTGGTFSGDSASGGFLALVGSTHNTKGDVIVHSTSYFRFDKTNAGAPSAGDCDDDGDRGRLVIDTTNNALYVCNGGVRAWDVITLTDSADLRPTAIGFIIDGGGAVITVGEKGHVEIPYACTISRVTMLADQSGDIEVDIWKDTFGNFPPANGDSITSSTVPTISGDVAHQDTTLTNWTTSVTAGDILAYNVDTVTSITRVMVSLKCDRD</sequence>
<organism evidence="1">
    <name type="scientific">marine sediment metagenome</name>
    <dbReference type="NCBI Taxonomy" id="412755"/>
    <lineage>
        <taxon>unclassified sequences</taxon>
        <taxon>metagenomes</taxon>
        <taxon>ecological metagenomes</taxon>
    </lineage>
</organism>
<protein>
    <submittedName>
        <fullName evidence="1">Uncharacterized protein</fullName>
    </submittedName>
</protein>
<gene>
    <name evidence="1" type="ORF">LCGC14_0714080</name>
</gene>
<evidence type="ECO:0000313" key="1">
    <source>
        <dbReference type="EMBL" id="KKN42350.1"/>
    </source>
</evidence>
<comment type="caution">
    <text evidence="1">The sequence shown here is derived from an EMBL/GenBank/DDBJ whole genome shotgun (WGS) entry which is preliminary data.</text>
</comment>